<reference evidence="5" key="1">
    <citation type="submission" date="2025-08" db="UniProtKB">
        <authorList>
            <consortium name="RefSeq"/>
        </authorList>
    </citation>
    <scope>IDENTIFICATION</scope>
    <source>
        <tissue evidence="5">Sperm</tissue>
    </source>
</reference>
<dbReference type="GeneID" id="116956335"/>
<evidence type="ECO:0000256" key="2">
    <source>
        <dbReference type="SAM" id="SignalP"/>
    </source>
</evidence>
<name>A0AAJ7UDJ2_PETMA</name>
<dbReference type="KEGG" id="pmrn:116956335"/>
<evidence type="ECO:0000313" key="5">
    <source>
        <dbReference type="RefSeq" id="XP_032833789.1"/>
    </source>
</evidence>
<dbReference type="InterPro" id="IPR007110">
    <property type="entry name" value="Ig-like_dom"/>
</dbReference>
<feature type="domain" description="Ig-like" evidence="3">
    <location>
        <begin position="8"/>
        <end position="126"/>
    </location>
</feature>
<keyword evidence="2" id="KW-0732">Signal</keyword>
<feature type="transmembrane region" description="Helical" evidence="1">
    <location>
        <begin position="147"/>
        <end position="170"/>
    </location>
</feature>
<keyword evidence="4" id="KW-1185">Reference proteome</keyword>
<feature type="chain" id="PRO_5042489001" evidence="2">
    <location>
        <begin position="25"/>
        <end position="224"/>
    </location>
</feature>
<gene>
    <name evidence="5" type="primary">LOC116956335</name>
</gene>
<protein>
    <submittedName>
        <fullName evidence="5">Uncharacterized protein LOC116956335 isoform X1</fullName>
    </submittedName>
</protein>
<dbReference type="Pfam" id="PF07686">
    <property type="entry name" value="V-set"/>
    <property type="match status" value="1"/>
</dbReference>
<dbReference type="AlphaFoldDB" id="A0AAJ7UDJ2"/>
<dbReference type="CTD" id="5133"/>
<evidence type="ECO:0000313" key="4">
    <source>
        <dbReference type="Proteomes" id="UP001318040"/>
    </source>
</evidence>
<accession>A0AAJ7UDJ2</accession>
<feature type="signal peptide" evidence="2">
    <location>
        <begin position="1"/>
        <end position="24"/>
    </location>
</feature>
<keyword evidence="1" id="KW-0472">Membrane</keyword>
<dbReference type="Gene3D" id="2.60.40.10">
    <property type="entry name" value="Immunoglobulins"/>
    <property type="match status" value="1"/>
</dbReference>
<evidence type="ECO:0000256" key="1">
    <source>
        <dbReference type="SAM" id="Phobius"/>
    </source>
</evidence>
<dbReference type="Proteomes" id="UP001318040">
    <property type="component" value="Chromosome 64"/>
</dbReference>
<keyword evidence="1" id="KW-1133">Transmembrane helix</keyword>
<keyword evidence="1" id="KW-0812">Transmembrane</keyword>
<dbReference type="InterPro" id="IPR013783">
    <property type="entry name" value="Ig-like_fold"/>
</dbReference>
<dbReference type="InterPro" id="IPR013106">
    <property type="entry name" value="Ig_V-set"/>
</dbReference>
<dbReference type="InterPro" id="IPR036179">
    <property type="entry name" value="Ig-like_dom_sf"/>
</dbReference>
<dbReference type="SMART" id="SM00409">
    <property type="entry name" value="IG"/>
    <property type="match status" value="1"/>
</dbReference>
<dbReference type="PROSITE" id="PS50835">
    <property type="entry name" value="IG_LIKE"/>
    <property type="match status" value="1"/>
</dbReference>
<evidence type="ECO:0000259" key="3">
    <source>
        <dbReference type="PROSITE" id="PS50835"/>
    </source>
</evidence>
<organism evidence="4 5">
    <name type="scientific">Petromyzon marinus</name>
    <name type="common">Sea lamprey</name>
    <dbReference type="NCBI Taxonomy" id="7757"/>
    <lineage>
        <taxon>Eukaryota</taxon>
        <taxon>Metazoa</taxon>
        <taxon>Chordata</taxon>
        <taxon>Craniata</taxon>
        <taxon>Vertebrata</taxon>
        <taxon>Cyclostomata</taxon>
        <taxon>Hyperoartia</taxon>
        <taxon>Petromyzontiformes</taxon>
        <taxon>Petromyzontidae</taxon>
        <taxon>Petromyzon</taxon>
    </lineage>
</organism>
<proteinExistence type="predicted"/>
<dbReference type="RefSeq" id="XP_032833789.1">
    <property type="nucleotide sequence ID" value="XM_032977898.1"/>
</dbReference>
<dbReference type="InterPro" id="IPR003599">
    <property type="entry name" value="Ig_sub"/>
</dbReference>
<sequence>MWAVGLQPLVVSLLLSIGLPPALGSNVVTTAGQTVLLPCPSGNPSERNGTWRWYPDLQNDDFVSIATFGQAPVTPSAERCHAAFAQRMDVPGEASRDFSLRIVRAREEDAGVYVCTLSSAHSSHVTFETELRVDAAPCNCPRSCPHVLWLVPVGIGIGMLATVPLLSYLCDTMLNYNRRKRTLKKWHTFRIHTLRAMRERSVVQGNVAEVHVIDNKQPVVDTFP</sequence>
<dbReference type="SUPFAM" id="SSF48726">
    <property type="entry name" value="Immunoglobulin"/>
    <property type="match status" value="1"/>
</dbReference>